<feature type="region of interest" description="Disordered" evidence="1">
    <location>
        <begin position="1343"/>
        <end position="1397"/>
    </location>
</feature>
<feature type="compositionally biased region" description="Polar residues" evidence="1">
    <location>
        <begin position="490"/>
        <end position="506"/>
    </location>
</feature>
<feature type="region of interest" description="Disordered" evidence="1">
    <location>
        <begin position="149"/>
        <end position="174"/>
    </location>
</feature>
<evidence type="ECO:0000259" key="2">
    <source>
        <dbReference type="PROSITE" id="PS50829"/>
    </source>
</evidence>
<feature type="compositionally biased region" description="Basic and acidic residues" evidence="1">
    <location>
        <begin position="390"/>
        <end position="405"/>
    </location>
</feature>
<feature type="compositionally biased region" description="Polar residues" evidence="1">
    <location>
        <begin position="1364"/>
        <end position="1397"/>
    </location>
</feature>
<feature type="region of interest" description="Disordered" evidence="1">
    <location>
        <begin position="618"/>
        <end position="645"/>
    </location>
</feature>
<dbReference type="PROSITE" id="PS50829">
    <property type="entry name" value="GYF"/>
    <property type="match status" value="1"/>
</dbReference>
<feature type="region of interest" description="Disordered" evidence="1">
    <location>
        <begin position="1121"/>
        <end position="1173"/>
    </location>
</feature>
<feature type="compositionally biased region" description="Basic and acidic residues" evidence="1">
    <location>
        <begin position="477"/>
        <end position="489"/>
    </location>
</feature>
<dbReference type="InterPro" id="IPR035445">
    <property type="entry name" value="GYF-like_dom_sf"/>
</dbReference>
<feature type="region of interest" description="Disordered" evidence="1">
    <location>
        <begin position="1275"/>
        <end position="1301"/>
    </location>
</feature>
<feature type="compositionally biased region" description="Basic and acidic residues" evidence="1">
    <location>
        <begin position="1121"/>
        <end position="1143"/>
    </location>
</feature>
<feature type="region of interest" description="Disordered" evidence="1">
    <location>
        <begin position="1242"/>
        <end position="1261"/>
    </location>
</feature>
<protein>
    <recommendedName>
        <fullName evidence="2">GYF domain-containing protein</fullName>
    </recommendedName>
</protein>
<organism evidence="4 5">
    <name type="scientific">Cuscuta epithymum</name>
    <dbReference type="NCBI Taxonomy" id="186058"/>
    <lineage>
        <taxon>Eukaryota</taxon>
        <taxon>Viridiplantae</taxon>
        <taxon>Streptophyta</taxon>
        <taxon>Embryophyta</taxon>
        <taxon>Tracheophyta</taxon>
        <taxon>Spermatophyta</taxon>
        <taxon>Magnoliopsida</taxon>
        <taxon>eudicotyledons</taxon>
        <taxon>Gunneridae</taxon>
        <taxon>Pentapetalae</taxon>
        <taxon>asterids</taxon>
        <taxon>lamiids</taxon>
        <taxon>Solanales</taxon>
        <taxon>Convolvulaceae</taxon>
        <taxon>Cuscuteae</taxon>
        <taxon>Cuscuta</taxon>
        <taxon>Cuscuta subgen. Cuscuta</taxon>
    </lineage>
</organism>
<dbReference type="Gene3D" id="3.30.1490.40">
    <property type="match status" value="1"/>
</dbReference>
<accession>A0AAV0F8U9</accession>
<name>A0AAV0F8U9_9ASTE</name>
<dbReference type="Proteomes" id="UP001152523">
    <property type="component" value="Unassembled WGS sequence"/>
</dbReference>
<evidence type="ECO:0000313" key="4">
    <source>
        <dbReference type="EMBL" id="CAH9131827.1"/>
    </source>
</evidence>
<feature type="compositionally biased region" description="Polar residues" evidence="1">
    <location>
        <begin position="41"/>
        <end position="53"/>
    </location>
</feature>
<evidence type="ECO:0000256" key="1">
    <source>
        <dbReference type="SAM" id="MobiDB-lite"/>
    </source>
</evidence>
<dbReference type="EMBL" id="CAMAPF010000967">
    <property type="protein sequence ID" value="CAH9131827.1"/>
    <property type="molecule type" value="Genomic_DNA"/>
</dbReference>
<feature type="region of interest" description="Disordered" evidence="1">
    <location>
        <begin position="190"/>
        <end position="216"/>
    </location>
</feature>
<dbReference type="SUPFAM" id="SSF55277">
    <property type="entry name" value="GYF domain"/>
    <property type="match status" value="1"/>
</dbReference>
<feature type="region of interest" description="Disordered" evidence="1">
    <location>
        <begin position="233"/>
        <end position="271"/>
    </location>
</feature>
<dbReference type="Pfam" id="PF02213">
    <property type="entry name" value="GYF"/>
    <property type="match status" value="1"/>
</dbReference>
<feature type="compositionally biased region" description="Low complexity" evidence="1">
    <location>
        <begin position="1577"/>
        <end position="1588"/>
    </location>
</feature>
<dbReference type="CDD" id="cd00072">
    <property type="entry name" value="GYF"/>
    <property type="match status" value="1"/>
</dbReference>
<dbReference type="PANTHER" id="PTHR47471">
    <property type="entry name" value="GYF DOMAIN-CONTAINING PROTEIN"/>
    <property type="match status" value="1"/>
</dbReference>
<feature type="compositionally biased region" description="Basic and acidic residues" evidence="1">
    <location>
        <begin position="68"/>
        <end position="78"/>
    </location>
</feature>
<evidence type="ECO:0000313" key="3">
    <source>
        <dbReference type="EMBL" id="CAH9078116.1"/>
    </source>
</evidence>
<comment type="caution">
    <text evidence="4">The sequence shown here is derived from an EMBL/GenBank/DDBJ whole genome shotgun (WGS) entry which is preliminary data.</text>
</comment>
<feature type="compositionally biased region" description="Basic and acidic residues" evidence="1">
    <location>
        <begin position="92"/>
        <end position="126"/>
    </location>
</feature>
<feature type="compositionally biased region" description="Polar residues" evidence="1">
    <location>
        <begin position="1275"/>
        <end position="1289"/>
    </location>
</feature>
<feature type="region of interest" description="Disordered" evidence="1">
    <location>
        <begin position="1568"/>
        <end position="1605"/>
    </location>
</feature>
<feature type="compositionally biased region" description="Polar residues" evidence="1">
    <location>
        <begin position="368"/>
        <end position="387"/>
    </location>
</feature>
<dbReference type="InterPro" id="IPR003169">
    <property type="entry name" value="GYF"/>
</dbReference>
<feature type="compositionally biased region" description="Basic and acidic residues" evidence="1">
    <location>
        <begin position="203"/>
        <end position="212"/>
    </location>
</feature>
<dbReference type="SMART" id="SM00444">
    <property type="entry name" value="GYF"/>
    <property type="match status" value="1"/>
</dbReference>
<feature type="region of interest" description="Disordered" evidence="1">
    <location>
        <begin position="1"/>
        <end position="137"/>
    </location>
</feature>
<keyword evidence="5" id="KW-1185">Reference proteome</keyword>
<sequence length="1605" mass="175799">MADKTDSDSRPTQISKEDMQGSTNPVPLSPQWLFPKPGENKSGTSTGEVNFSPHSAYVVQSDPPKSPRMGDDVSDQQKKIGVFKPSVMKTESAGHNRWREEERDTNSSTRWDRSRVGDGDDRKVDRWTPGGRHFGEPRRVPLERVADLGNRGSNYDQHRDGKWNTRCGSDTRDTDLHEKRSDFIKDVEYPSEKRQSNLGYHNNEQREGDNYRPWRPNLSLSQGRVDPSHHLDMAPNKQGYTVSHGWGRGENAPTSSPGQGRMPSLGSHMDGVSSHIWSEKVESIHNESSPLRYSRDKLLDVYKVTDLTSSSKILGGAVQIPLLVQEETLEPLAFCVPSAEEMVILKGIDNGEILSSGAPQGNKDGSAGRNSTEFMQSRKNQQGSQTGMHLRHDNYRDETIDDKRGRHSKPFYERHIHSSHFNTKFEVTQDSERFSDLKLNAEGKWRPSYISDRPHVVSKGFTTMPMNAGSNIGWSDPHTDLADERHRSLTDSSYTKSEGQKQQHGNDQLLKRHDSVILDKSESDLQKLPQPSPENLVLYYKDPHGEIQGPFSGGDIIGWFEAGYFGIDLLVRLAGAPTNVPFSQLGDIMPHLCPKPRPPPGFGTPKPNVDVSTGMNLNASTNVLSGPTENDSSKSGQRYNPSSTCGEAENRFLESLMSGSMSNAPMEKFVHSEGDNMYALAKKMSLERQTSLPNSYWSAKEANPVVPTPDVVHDNALQHQMSLLQGMPDRSAGMNSGWSNFPSQGGLGNLQSSLEMHNAQRLNTQAAFGGIQQPRLPAQNPSLYEFMGQTWEKKPTSILAPPGISQDPQVLGLLQQQYLLQLQAQSTLPPQQLLVLEKLLLLKKQEQEQQQLAHQKQLLSQILANNHSSEQHIGEHLSYAQSQKNGISTGNLTTIDLAHLQPPHALFTPSTQNPVPDIATGNLATTGNAHSQPSHALYDLGTLNQVPDIAAAYLTTTCHAHTQPPHALFTPCTQSQVPAISTGNLTVGRAHLQPPHALFTPGTQNQIPAMEEDRASDYCALPTTISLDMANRNVSSETSSIHLPHQLFGAHHKSESTEPATVMNSVAVPKFTPPSGHDIQFSLDKKSEHVQPIPECLKNQQCEGDQRAFELSVVNNEMKDVESSSLKDTKSTASCEVKKSIEKKPKKKKSAKMQAVDSGNGSSQTKNSKSSESKGIVLSHVISEAHGYPTALDVASELETLDRKTNKVVVNNVNAQPEGSENDGTKVFEIEDDGEPFIEIKNTEKNRKKSAKAKAASSKNSAHVVLPVEISEGSSSLIENKSKSGSRQSQTDKDALPAVPSGPSLGDFVLWKAESANPSAPTPAWSDSGKIPKPTSLRDILKEQGKKAPHGQQQHIQVPAPQKRGSTQPAVGGATETSWSTEAHSWSLTASSPSKTATPIQISTREAPQENIQEDDLFWGPVEHMKQDGKQSGFPLLGNHGSWGSVKGGIPSGSFSKQNSIGRTPAPGQSTSLAGNKVLPTKHSEATDFRKWCESECERLLGSRDTSILEYCLTQSRYEAEMLLIQNMGSFDPEHHFINQFLSYKDFLASDVLAMAFENLKDLKVSTDKGASEDATSDAGPGSDAGGAWNVVTRGGEKKKGKKGK</sequence>
<feature type="compositionally biased region" description="Low complexity" evidence="1">
    <location>
        <begin position="1158"/>
        <end position="1173"/>
    </location>
</feature>
<feature type="region of interest" description="Disordered" evidence="1">
    <location>
        <begin position="470"/>
        <end position="512"/>
    </location>
</feature>
<feature type="compositionally biased region" description="Basic and acidic residues" evidence="1">
    <location>
        <begin position="1"/>
        <end position="19"/>
    </location>
</feature>
<dbReference type="PANTHER" id="PTHR47471:SF1">
    <property type="entry name" value="PROTEIN ESSENTIAL FOR POTEXVIRUS ACCUMULATION 1"/>
    <property type="match status" value="1"/>
</dbReference>
<feature type="region of interest" description="Disordered" evidence="1">
    <location>
        <begin position="353"/>
        <end position="405"/>
    </location>
</feature>
<dbReference type="EMBL" id="CAMAPF010000031">
    <property type="protein sequence ID" value="CAH9078116.1"/>
    <property type="molecule type" value="Genomic_DNA"/>
</dbReference>
<feature type="domain" description="GYF" evidence="2">
    <location>
        <begin position="535"/>
        <end position="586"/>
    </location>
</feature>
<proteinExistence type="predicted"/>
<evidence type="ECO:0000313" key="5">
    <source>
        <dbReference type="Proteomes" id="UP001152523"/>
    </source>
</evidence>
<reference evidence="4" key="1">
    <citation type="submission" date="2022-07" db="EMBL/GenBank/DDBJ databases">
        <authorList>
            <person name="Macas J."/>
            <person name="Novak P."/>
            <person name="Neumann P."/>
        </authorList>
    </citation>
    <scope>NUCLEOTIDE SEQUENCE</scope>
</reference>
<gene>
    <name evidence="4" type="ORF">CEPIT_LOCUS31696</name>
    <name evidence="3" type="ORF">CEPIT_LOCUS6439</name>
</gene>
<feature type="compositionally biased region" description="Basic and acidic residues" evidence="1">
    <location>
        <begin position="156"/>
        <end position="174"/>
    </location>
</feature>